<keyword evidence="6 13" id="KW-0238">DNA-binding</keyword>
<dbReference type="SUPFAM" id="SSF46689">
    <property type="entry name" value="Homeodomain-like"/>
    <property type="match status" value="1"/>
</dbReference>
<comment type="subcellular location">
    <subcellularLocation>
        <location evidence="1 13 14">Nucleus</location>
    </subcellularLocation>
</comment>
<dbReference type="Pfam" id="PF00046">
    <property type="entry name" value="Homeodomain"/>
    <property type="match status" value="1"/>
</dbReference>
<evidence type="ECO:0000256" key="1">
    <source>
        <dbReference type="ARBA" id="ARBA00004123"/>
    </source>
</evidence>
<evidence type="ECO:0000256" key="2">
    <source>
        <dbReference type="ARBA" id="ARBA00005733"/>
    </source>
</evidence>
<proteinExistence type="inferred from homology"/>
<feature type="compositionally biased region" description="Polar residues" evidence="15">
    <location>
        <begin position="281"/>
        <end position="295"/>
    </location>
</feature>
<gene>
    <name evidence="17" type="ORF">P879_04220</name>
</gene>
<comment type="subunit">
    <text evidence="11">Binds DNA.</text>
</comment>
<name>A0A8T0DSG2_9TREM</name>
<evidence type="ECO:0000256" key="13">
    <source>
        <dbReference type="PROSITE-ProRule" id="PRU00108"/>
    </source>
</evidence>
<dbReference type="CDD" id="cd00086">
    <property type="entry name" value="homeodomain"/>
    <property type="match status" value="1"/>
</dbReference>
<evidence type="ECO:0000256" key="6">
    <source>
        <dbReference type="ARBA" id="ARBA00023125"/>
    </source>
</evidence>
<evidence type="ECO:0000256" key="12">
    <source>
        <dbReference type="ARBA" id="ARBA00074894"/>
    </source>
</evidence>
<organism evidence="17 18">
    <name type="scientific">Paragonimus westermani</name>
    <dbReference type="NCBI Taxonomy" id="34504"/>
    <lineage>
        <taxon>Eukaryota</taxon>
        <taxon>Metazoa</taxon>
        <taxon>Spiralia</taxon>
        <taxon>Lophotrochozoa</taxon>
        <taxon>Platyhelminthes</taxon>
        <taxon>Trematoda</taxon>
        <taxon>Digenea</taxon>
        <taxon>Plagiorchiida</taxon>
        <taxon>Troglotremata</taxon>
        <taxon>Troglotrematidae</taxon>
        <taxon>Paragonimus</taxon>
    </lineage>
</organism>
<dbReference type="InterPro" id="IPR001356">
    <property type="entry name" value="HD"/>
</dbReference>
<dbReference type="GO" id="GO:0000981">
    <property type="term" value="F:DNA-binding transcription factor activity, RNA polymerase II-specific"/>
    <property type="evidence" value="ECO:0007669"/>
    <property type="project" value="InterPro"/>
</dbReference>
<evidence type="ECO:0000256" key="15">
    <source>
        <dbReference type="SAM" id="MobiDB-lite"/>
    </source>
</evidence>
<accession>A0A8T0DSG2</accession>
<feature type="DNA-binding region" description="Homeobox" evidence="13">
    <location>
        <begin position="86"/>
        <end position="145"/>
    </location>
</feature>
<keyword evidence="5" id="KW-0805">Transcription regulation</keyword>
<keyword evidence="9" id="KW-0804">Transcription</keyword>
<feature type="region of interest" description="Disordered" evidence="15">
    <location>
        <begin position="281"/>
        <end position="328"/>
    </location>
</feature>
<keyword evidence="8" id="KW-0010">Activator</keyword>
<dbReference type="InterPro" id="IPR009057">
    <property type="entry name" value="Homeodomain-like_sf"/>
</dbReference>
<evidence type="ECO:0000256" key="7">
    <source>
        <dbReference type="ARBA" id="ARBA00023155"/>
    </source>
</evidence>
<dbReference type="OrthoDB" id="6159439at2759"/>
<dbReference type="PROSITE" id="PS00027">
    <property type="entry name" value="HOMEOBOX_1"/>
    <property type="match status" value="1"/>
</dbReference>
<reference evidence="17 18" key="1">
    <citation type="submission" date="2019-07" db="EMBL/GenBank/DDBJ databases">
        <title>Annotation for the trematode Paragonimus westermani.</title>
        <authorList>
            <person name="Choi Y.-J."/>
        </authorList>
    </citation>
    <scope>NUCLEOTIDE SEQUENCE [LARGE SCALE GENOMIC DNA]</scope>
    <source>
        <strain evidence="17">180907_Pwestermani</strain>
    </source>
</reference>
<evidence type="ECO:0000256" key="14">
    <source>
        <dbReference type="RuleBase" id="RU000682"/>
    </source>
</evidence>
<evidence type="ECO:0000256" key="9">
    <source>
        <dbReference type="ARBA" id="ARBA00023163"/>
    </source>
</evidence>
<dbReference type="AlphaFoldDB" id="A0A8T0DSG2"/>
<evidence type="ECO:0000256" key="8">
    <source>
        <dbReference type="ARBA" id="ARBA00023159"/>
    </source>
</evidence>
<dbReference type="Proteomes" id="UP000699462">
    <property type="component" value="Unassembled WGS sequence"/>
</dbReference>
<evidence type="ECO:0000256" key="3">
    <source>
        <dbReference type="ARBA" id="ARBA00022473"/>
    </source>
</evidence>
<keyword evidence="3" id="KW-0217">Developmental protein</keyword>
<dbReference type="PRINTS" id="PR00031">
    <property type="entry name" value="HTHREPRESSR"/>
</dbReference>
<evidence type="ECO:0000256" key="11">
    <source>
        <dbReference type="ARBA" id="ARBA00064179"/>
    </source>
</evidence>
<keyword evidence="10 13" id="KW-0539">Nucleus</keyword>
<feature type="compositionally biased region" description="Polar residues" evidence="15">
    <location>
        <begin position="150"/>
        <end position="182"/>
    </location>
</feature>
<protein>
    <recommendedName>
        <fullName evidence="12">Homeobox protein aristaless-like 4</fullName>
    </recommendedName>
</protein>
<dbReference type="Gene3D" id="1.10.10.60">
    <property type="entry name" value="Homeodomain-like"/>
    <property type="match status" value="1"/>
</dbReference>
<comment type="similarity">
    <text evidence="2">Belongs to the paired homeobox family.</text>
</comment>
<evidence type="ECO:0000256" key="4">
    <source>
        <dbReference type="ARBA" id="ARBA00022553"/>
    </source>
</evidence>
<dbReference type="InterPro" id="IPR000047">
    <property type="entry name" value="HTH_motif"/>
</dbReference>
<keyword evidence="4" id="KW-0597">Phosphoprotein</keyword>
<evidence type="ECO:0000259" key="16">
    <source>
        <dbReference type="PROSITE" id="PS50071"/>
    </source>
</evidence>
<feature type="compositionally biased region" description="Low complexity" evidence="15">
    <location>
        <begin position="303"/>
        <end position="319"/>
    </location>
</feature>
<dbReference type="InterPro" id="IPR050649">
    <property type="entry name" value="Paired_Homeobox_TFs"/>
</dbReference>
<dbReference type="PANTHER" id="PTHR24329:SF543">
    <property type="entry name" value="FI01017P-RELATED"/>
    <property type="match status" value="1"/>
</dbReference>
<dbReference type="SMART" id="SM00389">
    <property type="entry name" value="HOX"/>
    <property type="match status" value="1"/>
</dbReference>
<evidence type="ECO:0000256" key="10">
    <source>
        <dbReference type="ARBA" id="ARBA00023242"/>
    </source>
</evidence>
<dbReference type="GO" id="GO:0000977">
    <property type="term" value="F:RNA polymerase II transcription regulatory region sequence-specific DNA binding"/>
    <property type="evidence" value="ECO:0007669"/>
    <property type="project" value="TreeGrafter"/>
</dbReference>
<keyword evidence="7 13" id="KW-0371">Homeobox</keyword>
<keyword evidence="18" id="KW-1185">Reference proteome</keyword>
<dbReference type="FunFam" id="1.10.10.60:FF:000127">
    <property type="entry name" value="homeobox protein aristaless-like 4"/>
    <property type="match status" value="1"/>
</dbReference>
<dbReference type="PROSITE" id="PS50071">
    <property type="entry name" value="HOMEOBOX_2"/>
    <property type="match status" value="1"/>
</dbReference>
<dbReference type="EMBL" id="JTDF01001349">
    <property type="protein sequence ID" value="KAF8570152.1"/>
    <property type="molecule type" value="Genomic_DNA"/>
</dbReference>
<sequence>MTGSLEVSNYNLSPSWPCSPLEQLPETSENKFHLLEYKVKMNGKVMANDADLLQDSSARVNESLTSRDGGTTHELIAGCGGEKQKKRRNRTTFTSFQLNEMERVFQKTHYPDVYSREQLAMRTGLTEARVQVWFQNRRAKWRKRERFGPTQDNGSENPVPTLNSPNDSTFAPSKASSDSTPGMSIVHPMDIYANRHPNEQSLYSGYKTVRLKSPLEPAPTQTWASSALVFANRSVNYGSEYNFMNTCSAATTVNQLRPGVGPSYAYFQNGIRLSEDQASIPQNASITPPKTFSHNFSDRNPDGSTCNSKPSSGSSGYQSQANFPSDPHKSVRIDALKVDWSDRHSCSPRWRIHDPSAMSHILEPPTTTFQCHPVETTHLVGSQYHDSNIHIPSQHSSKSTIITSRNNVQPSEVTMLSTTNIAGIKAEDSTTATIANPWWKSVTDLSIRGMQPSPTEFKHIALSSSPHQLSFPHTKSRQACRLPKQPATAKHLQVRGSNEQRN</sequence>
<dbReference type="GO" id="GO:0005634">
    <property type="term" value="C:nucleus"/>
    <property type="evidence" value="ECO:0007669"/>
    <property type="project" value="UniProtKB-SubCell"/>
</dbReference>
<comment type="caution">
    <text evidence="17">The sequence shown here is derived from an EMBL/GenBank/DDBJ whole genome shotgun (WGS) entry which is preliminary data.</text>
</comment>
<evidence type="ECO:0000256" key="5">
    <source>
        <dbReference type="ARBA" id="ARBA00023015"/>
    </source>
</evidence>
<feature type="region of interest" description="Disordered" evidence="15">
    <location>
        <begin position="144"/>
        <end position="182"/>
    </location>
</feature>
<dbReference type="GO" id="GO:0048513">
    <property type="term" value="P:animal organ development"/>
    <property type="evidence" value="ECO:0007669"/>
    <property type="project" value="UniProtKB-ARBA"/>
</dbReference>
<evidence type="ECO:0000313" key="17">
    <source>
        <dbReference type="EMBL" id="KAF8570152.1"/>
    </source>
</evidence>
<feature type="domain" description="Homeobox" evidence="16">
    <location>
        <begin position="84"/>
        <end position="144"/>
    </location>
</feature>
<dbReference type="PANTHER" id="PTHR24329">
    <property type="entry name" value="HOMEOBOX PROTEIN ARISTALESS"/>
    <property type="match status" value="1"/>
</dbReference>
<dbReference type="InterPro" id="IPR017970">
    <property type="entry name" value="Homeobox_CS"/>
</dbReference>
<evidence type="ECO:0000313" key="18">
    <source>
        <dbReference type="Proteomes" id="UP000699462"/>
    </source>
</evidence>